<dbReference type="AlphaFoldDB" id="A0AAV4TEG1"/>
<dbReference type="Proteomes" id="UP001054837">
    <property type="component" value="Unassembled WGS sequence"/>
</dbReference>
<dbReference type="InterPro" id="IPR010438">
    <property type="entry name" value="Lambda_Bor"/>
</dbReference>
<gene>
    <name evidence="1" type="primary">bor</name>
    <name evidence="1" type="ORF">CDAR_235401</name>
</gene>
<evidence type="ECO:0000313" key="1">
    <source>
        <dbReference type="EMBL" id="GIY44670.1"/>
    </source>
</evidence>
<accession>A0AAV4TEG1</accession>
<keyword evidence="1" id="KW-0449">Lipoprotein</keyword>
<reference evidence="1 2" key="1">
    <citation type="submission" date="2021-06" db="EMBL/GenBank/DDBJ databases">
        <title>Caerostris darwini draft genome.</title>
        <authorList>
            <person name="Kono N."/>
            <person name="Arakawa K."/>
        </authorList>
    </citation>
    <scope>NUCLEOTIDE SEQUENCE [LARGE SCALE GENOMIC DNA]</scope>
</reference>
<dbReference type="EMBL" id="BPLQ01009553">
    <property type="protein sequence ID" value="GIY44670.1"/>
    <property type="molecule type" value="Genomic_DNA"/>
</dbReference>
<organism evidence="1 2">
    <name type="scientific">Caerostris darwini</name>
    <dbReference type="NCBI Taxonomy" id="1538125"/>
    <lineage>
        <taxon>Eukaryota</taxon>
        <taxon>Metazoa</taxon>
        <taxon>Ecdysozoa</taxon>
        <taxon>Arthropoda</taxon>
        <taxon>Chelicerata</taxon>
        <taxon>Arachnida</taxon>
        <taxon>Araneae</taxon>
        <taxon>Araneomorphae</taxon>
        <taxon>Entelegynae</taxon>
        <taxon>Araneoidea</taxon>
        <taxon>Araneidae</taxon>
        <taxon>Caerostris</taxon>
    </lineage>
</organism>
<comment type="caution">
    <text evidence="1">The sequence shown here is derived from an EMBL/GenBank/DDBJ whole genome shotgun (WGS) entry which is preliminary data.</text>
</comment>
<protein>
    <submittedName>
        <fullName evidence="1">Lipoprotein bor</fullName>
    </submittedName>
</protein>
<evidence type="ECO:0000313" key="2">
    <source>
        <dbReference type="Proteomes" id="UP001054837"/>
    </source>
</evidence>
<sequence length="168" mass="18253">MLPETPYVLYMQLQHQGCAQQTFTVQNKPAAVAPKETITHHFFVSGIGQKKTVDAAKICGGAENVVKTETQQTFVNGLLGFITLGIYTPLEARDCIAHNNCMSCPSIWAALSTLLINILLGSFQLFLHSDQPLSGEIIPVQRCVCQSGEAALSTPEAGWLHALTDRLL</sequence>
<name>A0AAV4TEG1_9ARAC</name>
<keyword evidence="2" id="KW-1185">Reference proteome</keyword>
<dbReference type="Pfam" id="PF06291">
    <property type="entry name" value="Lambda_Bor"/>
    <property type="match status" value="1"/>
</dbReference>
<proteinExistence type="predicted"/>